<sequence>MGSRNKFWSAPCLDGFPESNLISLGVSAQGPGADESDDAVNSSCLLYCGRAWRKWKWRASKWNDSEVKCTQCGFCGWPVCLRQQQNPLRNWPDSSASVTEPEKQKRKKFACPEGRVGIQR</sequence>
<proteinExistence type="predicted"/>
<evidence type="ECO:0000313" key="2">
    <source>
        <dbReference type="EMBL" id="KAK2870111.1"/>
    </source>
</evidence>
<comment type="caution">
    <text evidence="2">The sequence shown here is derived from an EMBL/GenBank/DDBJ whole genome shotgun (WGS) entry which is preliminary data.</text>
</comment>
<evidence type="ECO:0000256" key="1">
    <source>
        <dbReference type="SAM" id="MobiDB-lite"/>
    </source>
</evidence>
<organism evidence="2 3">
    <name type="scientific">Cirrhinus molitorella</name>
    <name type="common">mud carp</name>
    <dbReference type="NCBI Taxonomy" id="172907"/>
    <lineage>
        <taxon>Eukaryota</taxon>
        <taxon>Metazoa</taxon>
        <taxon>Chordata</taxon>
        <taxon>Craniata</taxon>
        <taxon>Vertebrata</taxon>
        <taxon>Euteleostomi</taxon>
        <taxon>Actinopterygii</taxon>
        <taxon>Neopterygii</taxon>
        <taxon>Teleostei</taxon>
        <taxon>Ostariophysi</taxon>
        <taxon>Cypriniformes</taxon>
        <taxon>Cyprinidae</taxon>
        <taxon>Labeoninae</taxon>
        <taxon>Labeonini</taxon>
        <taxon>Cirrhinus</taxon>
    </lineage>
</organism>
<gene>
    <name evidence="2" type="ORF">Q8A67_024503</name>
</gene>
<feature type="region of interest" description="Disordered" evidence="1">
    <location>
        <begin position="88"/>
        <end position="120"/>
    </location>
</feature>
<name>A0AA88NYL7_9TELE</name>
<evidence type="ECO:0000313" key="3">
    <source>
        <dbReference type="Proteomes" id="UP001187343"/>
    </source>
</evidence>
<protein>
    <submittedName>
        <fullName evidence="2">Uncharacterized protein</fullName>
    </submittedName>
</protein>
<reference evidence="2" key="1">
    <citation type="submission" date="2023-08" db="EMBL/GenBank/DDBJ databases">
        <title>Chromosome-level Genome Assembly of mud carp (Cirrhinus molitorella).</title>
        <authorList>
            <person name="Liu H."/>
        </authorList>
    </citation>
    <scope>NUCLEOTIDE SEQUENCE</scope>
    <source>
        <strain evidence="2">Prfri</strain>
        <tissue evidence="2">Muscle</tissue>
    </source>
</reference>
<accession>A0AA88NYL7</accession>
<dbReference type="AlphaFoldDB" id="A0AA88NYL7"/>
<dbReference type="Proteomes" id="UP001187343">
    <property type="component" value="Unassembled WGS sequence"/>
</dbReference>
<dbReference type="EMBL" id="JAUYZG010000024">
    <property type="protein sequence ID" value="KAK2870111.1"/>
    <property type="molecule type" value="Genomic_DNA"/>
</dbReference>
<feature type="compositionally biased region" description="Polar residues" evidence="1">
    <location>
        <begin position="88"/>
        <end position="98"/>
    </location>
</feature>
<keyword evidence="3" id="KW-1185">Reference proteome</keyword>